<accession>A0A3N0VK11</accession>
<keyword evidence="2" id="KW-1185">Reference proteome</keyword>
<proteinExistence type="predicted"/>
<dbReference type="AlphaFoldDB" id="A0A3N0VK11"/>
<dbReference type="Gene3D" id="3.40.50.300">
    <property type="entry name" value="P-loop containing nucleotide triphosphate hydrolases"/>
    <property type="match status" value="1"/>
</dbReference>
<organism evidence="1 2">
    <name type="scientific">Stagnimonas aquatica</name>
    <dbReference type="NCBI Taxonomy" id="2689987"/>
    <lineage>
        <taxon>Bacteria</taxon>
        <taxon>Pseudomonadati</taxon>
        <taxon>Pseudomonadota</taxon>
        <taxon>Gammaproteobacteria</taxon>
        <taxon>Nevskiales</taxon>
        <taxon>Nevskiaceae</taxon>
        <taxon>Stagnimonas</taxon>
    </lineage>
</organism>
<sequence length="210" mass="22117">MRLSLATPPPELTALLDSGRLWRGQQAPRIAAEASGHARLDALLPGGGWPKAALSEVLHPQPGTGELALVLPLLARLTQAEQHVAFVAPPLIPYAPGLAQGGVRLDYSLVVQTPNPAESLWSAEQLLRAGHAAVLVWADAASVQSLRRLQLAAEESGGMALLFRSLKRAAEPSPAALRLAVRREHGTPRVQVLKTRGQAGAGLRPVALGQ</sequence>
<dbReference type="PIRSF" id="PIRSF037290">
    <property type="entry name" value="UCP037290"/>
    <property type="match status" value="1"/>
</dbReference>
<dbReference type="SUPFAM" id="SSF52540">
    <property type="entry name" value="P-loop containing nucleoside triphosphate hydrolases"/>
    <property type="match status" value="1"/>
</dbReference>
<evidence type="ECO:0000313" key="1">
    <source>
        <dbReference type="EMBL" id="ROH93089.1"/>
    </source>
</evidence>
<dbReference type="NCBIfam" id="NF033429">
    <property type="entry name" value="ImuA_translesion"/>
    <property type="match status" value="1"/>
</dbReference>
<dbReference type="InterPro" id="IPR027417">
    <property type="entry name" value="P-loop_NTPase"/>
</dbReference>
<dbReference type="Proteomes" id="UP000282106">
    <property type="component" value="Unassembled WGS sequence"/>
</dbReference>
<gene>
    <name evidence="1" type="primary">imuA</name>
    <name evidence="1" type="ORF">ED208_00705</name>
</gene>
<dbReference type="InParanoid" id="A0A3N0VK11"/>
<dbReference type="EMBL" id="RJVO01000001">
    <property type="protein sequence ID" value="ROH93089.1"/>
    <property type="molecule type" value="Genomic_DNA"/>
</dbReference>
<dbReference type="InterPro" id="IPR047610">
    <property type="entry name" value="ImuA_translesion"/>
</dbReference>
<dbReference type="RefSeq" id="WP_123209941.1">
    <property type="nucleotide sequence ID" value="NZ_RJVO01000001.1"/>
</dbReference>
<protein>
    <submittedName>
        <fullName evidence="1">Translesion DNA synthesis-associated protein ImuA</fullName>
    </submittedName>
</protein>
<dbReference type="InterPro" id="IPR017166">
    <property type="entry name" value="UCP037290"/>
</dbReference>
<evidence type="ECO:0000313" key="2">
    <source>
        <dbReference type="Proteomes" id="UP000282106"/>
    </source>
</evidence>
<comment type="caution">
    <text evidence="1">The sequence shown here is derived from an EMBL/GenBank/DDBJ whole genome shotgun (WGS) entry which is preliminary data.</text>
</comment>
<reference evidence="1 2" key="1">
    <citation type="submission" date="2018-10" db="EMBL/GenBank/DDBJ databases">
        <authorList>
            <person name="Chen W.-M."/>
        </authorList>
    </citation>
    <scope>NUCLEOTIDE SEQUENCE [LARGE SCALE GENOMIC DNA]</scope>
    <source>
        <strain evidence="1 2">THS-13</strain>
    </source>
</reference>
<name>A0A3N0VK11_9GAMM</name>